<protein>
    <submittedName>
        <fullName evidence="1">Uncharacterized protein</fullName>
    </submittedName>
</protein>
<proteinExistence type="predicted"/>
<evidence type="ECO:0000313" key="1">
    <source>
        <dbReference type="EMBL" id="CDW45493.1"/>
    </source>
</evidence>
<sequence length="70" mass="8340">SLKCHFFLICKKKKKRIRLLSKNFCKYISLICIKNEKHNDCSDLTKRFKKYGLKYLKKLRITVSSIIGKS</sequence>
<dbReference type="AlphaFoldDB" id="A0A0K2V4M7"/>
<organism evidence="1">
    <name type="scientific">Lepeophtheirus salmonis</name>
    <name type="common">Salmon louse</name>
    <name type="synonym">Caligus salmonis</name>
    <dbReference type="NCBI Taxonomy" id="72036"/>
    <lineage>
        <taxon>Eukaryota</taxon>
        <taxon>Metazoa</taxon>
        <taxon>Ecdysozoa</taxon>
        <taxon>Arthropoda</taxon>
        <taxon>Crustacea</taxon>
        <taxon>Multicrustacea</taxon>
        <taxon>Hexanauplia</taxon>
        <taxon>Copepoda</taxon>
        <taxon>Siphonostomatoida</taxon>
        <taxon>Caligidae</taxon>
        <taxon>Lepeophtheirus</taxon>
    </lineage>
</organism>
<reference evidence="1" key="1">
    <citation type="submission" date="2014-05" db="EMBL/GenBank/DDBJ databases">
        <authorList>
            <person name="Chronopoulou M."/>
        </authorList>
    </citation>
    <scope>NUCLEOTIDE SEQUENCE</scope>
    <source>
        <tissue evidence="1">Whole organism</tissue>
    </source>
</reference>
<accession>A0A0K2V4M7</accession>
<feature type="non-terminal residue" evidence="1">
    <location>
        <position position="1"/>
    </location>
</feature>
<dbReference type="EMBL" id="HACA01028132">
    <property type="protein sequence ID" value="CDW45493.1"/>
    <property type="molecule type" value="Transcribed_RNA"/>
</dbReference>
<name>A0A0K2V4M7_LEPSM</name>